<dbReference type="InterPro" id="IPR012020">
    <property type="entry name" value="ABHD4"/>
</dbReference>
<evidence type="ECO:0000313" key="5">
    <source>
        <dbReference type="EMBL" id="KAA6391131.1"/>
    </source>
</evidence>
<evidence type="ECO:0000256" key="2">
    <source>
        <dbReference type="PIRSR" id="PIRSR005211-1"/>
    </source>
</evidence>
<dbReference type="OrthoDB" id="5954035at2759"/>
<keyword evidence="3" id="KW-1133">Transmembrane helix</keyword>
<dbReference type="Pfam" id="PF00561">
    <property type="entry name" value="Abhydrolase_1"/>
    <property type="match status" value="1"/>
</dbReference>
<organism evidence="5 6">
    <name type="scientific">Streblomastix strix</name>
    <dbReference type="NCBI Taxonomy" id="222440"/>
    <lineage>
        <taxon>Eukaryota</taxon>
        <taxon>Metamonada</taxon>
        <taxon>Preaxostyla</taxon>
        <taxon>Oxymonadida</taxon>
        <taxon>Streblomastigidae</taxon>
        <taxon>Streblomastix</taxon>
    </lineage>
</organism>
<dbReference type="InterPro" id="IPR000073">
    <property type="entry name" value="AB_hydrolase_1"/>
</dbReference>
<dbReference type="Gene3D" id="3.40.50.1820">
    <property type="entry name" value="alpha/beta hydrolase"/>
    <property type="match status" value="1"/>
</dbReference>
<dbReference type="GO" id="GO:0034338">
    <property type="term" value="F:short-chain carboxylesterase activity"/>
    <property type="evidence" value="ECO:0007669"/>
    <property type="project" value="TreeGrafter"/>
</dbReference>
<feature type="active site" description="Charge relay system" evidence="2">
    <location>
        <position position="190"/>
    </location>
</feature>
<comment type="similarity">
    <text evidence="1">Belongs to the AB hydrolase superfamily. AB hydrolase 4 family.</text>
</comment>
<sequence length="401" mass="45846">MASIIINLLLILFVLPFVIYLLVYFHHSGKVEILGSGRKPLQFLKGRKIYYWPHYKYGINGKLNTVASYQYGKTKDYRPRREMLIGYDGGQFAIDWFEDANVIIPDDAPIIVAQHGINGGSSESYLQHIGLRCIREKKWRFVCVIFRGCCGTKLTTLRTYNGGYSEDIHQTIKTINQRYTNSKIFILGYSLGANTITKYLGEQNSKYRPICVYKQVAEHDPVPKQVVAAVSVGNPFDFYAINKVLSFKEQTFIGSGYMKYLNSNMQLMKTHPRIEEIQAIPKGKVQAKDYDEIITAGIFKYENLDQLYIDASSRQFIDGIRIPLLIISTKNDTISLFNPAFDKLARYDILGRDGNENDNVSALVFPSGGHIGLFSAFSTKKRVDEELILQYFQYYLDSHDD</sequence>
<keyword evidence="5" id="KW-0378">Hydrolase</keyword>
<protein>
    <submittedName>
        <fullName evidence="5">Putative AB-hydrolase YheT</fullName>
    </submittedName>
</protein>
<dbReference type="PANTHER" id="PTHR10794:SF63">
    <property type="entry name" value="ALPHA_BETA HYDROLASE 1, ISOFORM A"/>
    <property type="match status" value="1"/>
</dbReference>
<feature type="active site" description="Charge relay system" evidence="2">
    <location>
        <position position="370"/>
    </location>
</feature>
<keyword evidence="3" id="KW-0472">Membrane</keyword>
<evidence type="ECO:0000259" key="4">
    <source>
        <dbReference type="Pfam" id="PF00561"/>
    </source>
</evidence>
<evidence type="ECO:0000313" key="6">
    <source>
        <dbReference type="Proteomes" id="UP000324800"/>
    </source>
</evidence>
<gene>
    <name evidence="5" type="ORF">EZS28_013339</name>
</gene>
<name>A0A5J4W886_9EUKA</name>
<dbReference type="EMBL" id="SNRW01002983">
    <property type="protein sequence ID" value="KAA6391131.1"/>
    <property type="molecule type" value="Genomic_DNA"/>
</dbReference>
<dbReference type="SUPFAM" id="SSF53474">
    <property type="entry name" value="alpha/beta-Hydrolases"/>
    <property type="match status" value="1"/>
</dbReference>
<feature type="active site" description="Charge relay system" evidence="2">
    <location>
        <position position="332"/>
    </location>
</feature>
<dbReference type="GO" id="GO:0047372">
    <property type="term" value="F:monoacylglycerol lipase activity"/>
    <property type="evidence" value="ECO:0007669"/>
    <property type="project" value="TreeGrafter"/>
</dbReference>
<dbReference type="InterPro" id="IPR029058">
    <property type="entry name" value="AB_hydrolase_fold"/>
</dbReference>
<accession>A0A5J4W886</accession>
<reference evidence="5 6" key="1">
    <citation type="submission" date="2019-03" db="EMBL/GenBank/DDBJ databases">
        <title>Single cell metagenomics reveals metabolic interactions within the superorganism composed of flagellate Streblomastix strix and complex community of Bacteroidetes bacteria on its surface.</title>
        <authorList>
            <person name="Treitli S.C."/>
            <person name="Kolisko M."/>
            <person name="Husnik F."/>
            <person name="Keeling P."/>
            <person name="Hampl V."/>
        </authorList>
    </citation>
    <scope>NUCLEOTIDE SEQUENCE [LARGE SCALE GENOMIC DNA]</scope>
    <source>
        <strain evidence="5">ST1C</strain>
    </source>
</reference>
<dbReference type="Proteomes" id="UP000324800">
    <property type="component" value="Unassembled WGS sequence"/>
</dbReference>
<dbReference type="PIRSF" id="PIRSF005211">
    <property type="entry name" value="Ab_hydro_YheT"/>
    <property type="match status" value="1"/>
</dbReference>
<dbReference type="AlphaFoldDB" id="A0A5J4W886"/>
<comment type="caution">
    <text evidence="5">The sequence shown here is derived from an EMBL/GenBank/DDBJ whole genome shotgun (WGS) entry which is preliminary data.</text>
</comment>
<evidence type="ECO:0000256" key="1">
    <source>
        <dbReference type="ARBA" id="ARBA00010884"/>
    </source>
</evidence>
<keyword evidence="3" id="KW-0812">Transmembrane</keyword>
<evidence type="ECO:0000256" key="3">
    <source>
        <dbReference type="SAM" id="Phobius"/>
    </source>
</evidence>
<feature type="transmembrane region" description="Helical" evidence="3">
    <location>
        <begin position="6"/>
        <end position="25"/>
    </location>
</feature>
<dbReference type="PANTHER" id="PTHR10794">
    <property type="entry name" value="ABHYDROLASE DOMAIN-CONTAINING PROTEIN"/>
    <property type="match status" value="1"/>
</dbReference>
<dbReference type="InterPro" id="IPR050960">
    <property type="entry name" value="AB_hydrolase_4_sf"/>
</dbReference>
<proteinExistence type="inferred from homology"/>
<feature type="domain" description="AB hydrolase-1" evidence="4">
    <location>
        <begin position="109"/>
        <end position="204"/>
    </location>
</feature>